<gene>
    <name evidence="1" type="ORF">GCM10011425_17400</name>
</gene>
<sequence length="64" mass="7502">METPVKHYKFVNSKTGNIIYYYSVDGTLNPEKVKEQLDIIKAQVAVNNGMFLETVYWEELKEED</sequence>
<dbReference type="RefSeq" id="WP_188415763.1">
    <property type="nucleotide sequence ID" value="NZ_BMDO01000004.1"/>
</dbReference>
<reference evidence="1" key="1">
    <citation type="journal article" date="2014" name="Int. J. Syst. Evol. Microbiol.">
        <title>Complete genome sequence of Corynebacterium casei LMG S-19264T (=DSM 44701T), isolated from a smear-ripened cheese.</title>
        <authorList>
            <consortium name="US DOE Joint Genome Institute (JGI-PGF)"/>
            <person name="Walter F."/>
            <person name="Albersmeier A."/>
            <person name="Kalinowski J."/>
            <person name="Ruckert C."/>
        </authorList>
    </citation>
    <scope>NUCLEOTIDE SEQUENCE</scope>
    <source>
        <strain evidence="1">CCM 8711</strain>
    </source>
</reference>
<reference evidence="1" key="2">
    <citation type="submission" date="2020-09" db="EMBL/GenBank/DDBJ databases">
        <authorList>
            <person name="Sun Q."/>
            <person name="Sedlacek I."/>
        </authorList>
    </citation>
    <scope>NUCLEOTIDE SEQUENCE</scope>
    <source>
        <strain evidence="1">CCM 8711</strain>
    </source>
</reference>
<protein>
    <submittedName>
        <fullName evidence="1">Uncharacterized protein</fullName>
    </submittedName>
</protein>
<dbReference type="AlphaFoldDB" id="A0A917J7J6"/>
<comment type="caution">
    <text evidence="1">The sequence shown here is derived from an EMBL/GenBank/DDBJ whole genome shotgun (WGS) entry which is preliminary data.</text>
</comment>
<dbReference type="EMBL" id="BMDO01000004">
    <property type="protein sequence ID" value="GGI50528.1"/>
    <property type="molecule type" value="Genomic_DNA"/>
</dbReference>
<proteinExistence type="predicted"/>
<name>A0A917J7J6_9SPHI</name>
<accession>A0A917J7J6</accession>
<evidence type="ECO:0000313" key="1">
    <source>
        <dbReference type="EMBL" id="GGI50528.1"/>
    </source>
</evidence>
<organism evidence="1 2">
    <name type="scientific">Mucilaginibacter galii</name>
    <dbReference type="NCBI Taxonomy" id="2005073"/>
    <lineage>
        <taxon>Bacteria</taxon>
        <taxon>Pseudomonadati</taxon>
        <taxon>Bacteroidota</taxon>
        <taxon>Sphingobacteriia</taxon>
        <taxon>Sphingobacteriales</taxon>
        <taxon>Sphingobacteriaceae</taxon>
        <taxon>Mucilaginibacter</taxon>
    </lineage>
</organism>
<evidence type="ECO:0000313" key="2">
    <source>
        <dbReference type="Proteomes" id="UP000662074"/>
    </source>
</evidence>
<dbReference type="Proteomes" id="UP000662074">
    <property type="component" value="Unassembled WGS sequence"/>
</dbReference>
<keyword evidence="2" id="KW-1185">Reference proteome</keyword>